<evidence type="ECO:0000256" key="3">
    <source>
        <dbReference type="ARBA" id="ARBA00023014"/>
    </source>
</evidence>
<keyword evidence="3" id="KW-0411">Iron-sulfur</keyword>
<keyword evidence="2" id="KW-0408">Iron</keyword>
<keyword evidence="1" id="KW-0479">Metal-binding</keyword>
<evidence type="ECO:0000256" key="1">
    <source>
        <dbReference type="ARBA" id="ARBA00022723"/>
    </source>
</evidence>
<dbReference type="Gene3D" id="3.30.70.20">
    <property type="match status" value="1"/>
</dbReference>
<dbReference type="Proteomes" id="UP000483379">
    <property type="component" value="Unassembled WGS sequence"/>
</dbReference>
<evidence type="ECO:0000259" key="5">
    <source>
        <dbReference type="PROSITE" id="PS51379"/>
    </source>
</evidence>
<dbReference type="InterPro" id="IPR017896">
    <property type="entry name" value="4Fe4S_Fe-S-bd"/>
</dbReference>
<accession>A0A6M0JZT6</accession>
<dbReference type="SUPFAM" id="SSF46548">
    <property type="entry name" value="alpha-helical ferredoxin"/>
    <property type="match status" value="1"/>
</dbReference>
<dbReference type="PROSITE" id="PS51379">
    <property type="entry name" value="4FE4S_FER_2"/>
    <property type="match status" value="1"/>
</dbReference>
<organism evidence="6 7">
    <name type="scientific">Thiorhodococcus minor</name>
    <dbReference type="NCBI Taxonomy" id="57489"/>
    <lineage>
        <taxon>Bacteria</taxon>
        <taxon>Pseudomonadati</taxon>
        <taxon>Pseudomonadota</taxon>
        <taxon>Gammaproteobacteria</taxon>
        <taxon>Chromatiales</taxon>
        <taxon>Chromatiaceae</taxon>
        <taxon>Thiorhodococcus</taxon>
    </lineage>
</organism>
<dbReference type="AlphaFoldDB" id="A0A6M0JZT6"/>
<keyword evidence="7" id="KW-1185">Reference proteome</keyword>
<dbReference type="PROSITE" id="PS00198">
    <property type="entry name" value="4FE4S_FER_1"/>
    <property type="match status" value="1"/>
</dbReference>
<comment type="caution">
    <text evidence="6">The sequence shown here is derived from an EMBL/GenBank/DDBJ whole genome shotgun (WGS) entry which is preliminary data.</text>
</comment>
<dbReference type="PROSITE" id="PS51085">
    <property type="entry name" value="2FE2S_FER_2"/>
    <property type="match status" value="1"/>
</dbReference>
<evidence type="ECO:0000313" key="7">
    <source>
        <dbReference type="Proteomes" id="UP000483379"/>
    </source>
</evidence>
<dbReference type="InterPro" id="IPR036010">
    <property type="entry name" value="2Fe-2S_ferredoxin-like_sf"/>
</dbReference>
<dbReference type="RefSeq" id="WP_164451974.1">
    <property type="nucleotide sequence ID" value="NZ_JAAIJQ010000014.1"/>
</dbReference>
<name>A0A6M0JZT6_9GAMM</name>
<dbReference type="PROSITE" id="PS00197">
    <property type="entry name" value="2FE2S_FER_1"/>
    <property type="match status" value="1"/>
</dbReference>
<feature type="domain" description="4Fe-4S ferredoxin-type" evidence="5">
    <location>
        <begin position="108"/>
        <end position="136"/>
    </location>
</feature>
<dbReference type="InterPro" id="IPR001041">
    <property type="entry name" value="2Fe-2S_ferredoxin-type"/>
</dbReference>
<evidence type="ECO:0000256" key="2">
    <source>
        <dbReference type="ARBA" id="ARBA00023004"/>
    </source>
</evidence>
<dbReference type="GO" id="GO:0046872">
    <property type="term" value="F:metal ion binding"/>
    <property type="evidence" value="ECO:0007669"/>
    <property type="project" value="UniProtKB-KW"/>
</dbReference>
<dbReference type="GO" id="GO:0051537">
    <property type="term" value="F:2 iron, 2 sulfur cluster binding"/>
    <property type="evidence" value="ECO:0007669"/>
    <property type="project" value="InterPro"/>
</dbReference>
<dbReference type="EMBL" id="JAAIJQ010000014">
    <property type="protein sequence ID" value="NEV61595.1"/>
    <property type="molecule type" value="Genomic_DNA"/>
</dbReference>
<evidence type="ECO:0000313" key="6">
    <source>
        <dbReference type="EMBL" id="NEV61595.1"/>
    </source>
</evidence>
<proteinExistence type="predicted"/>
<sequence>MTEDAKKLINLRINGKDICAPEALSVIQALWYAGYPRVKGVGCLQGVCGSCRVFVRRAESSEVSTELGCELLIEEGMDVSFLIYPIPPYQTYRLDEIPNSWEVQAKFHEIFPEAAQCRHCGGCTTTCPKDIDVEKGVELAVKGRFREAGELFVQCVMCNLCQTACPELITPNHVALFSRRVTAYFHTRPSNLINRLEKMRKGELQVVE</sequence>
<dbReference type="InterPro" id="IPR017900">
    <property type="entry name" value="4Fe4S_Fe_S_CS"/>
</dbReference>
<dbReference type="SUPFAM" id="SSF54292">
    <property type="entry name" value="2Fe-2S ferredoxin-like"/>
    <property type="match status" value="1"/>
</dbReference>
<protein>
    <submittedName>
        <fullName evidence="6">Ferredoxin</fullName>
    </submittedName>
</protein>
<feature type="domain" description="2Fe-2S ferredoxin-type" evidence="4">
    <location>
        <begin position="7"/>
        <end position="85"/>
    </location>
</feature>
<gene>
    <name evidence="6" type="ORF">G3446_06770</name>
</gene>
<reference evidence="6 7" key="1">
    <citation type="submission" date="2020-02" db="EMBL/GenBank/DDBJ databases">
        <title>Genome sequences of Thiorhodococcus mannitoliphagus and Thiorhodococcus minor, purple sulfur photosynthetic bacteria in the gammaproteobacterial family, Chromatiaceae.</title>
        <authorList>
            <person name="Aviles F.A."/>
            <person name="Meyer T.E."/>
            <person name="Kyndt J.A."/>
        </authorList>
    </citation>
    <scope>NUCLEOTIDE SEQUENCE [LARGE SCALE GENOMIC DNA]</scope>
    <source>
        <strain evidence="6 7">DSM 11518</strain>
    </source>
</reference>
<evidence type="ECO:0000259" key="4">
    <source>
        <dbReference type="PROSITE" id="PS51085"/>
    </source>
</evidence>
<dbReference type="InterPro" id="IPR006058">
    <property type="entry name" value="2Fe2S_fd_BS"/>
</dbReference>